<dbReference type="PANTHER" id="PTHR24096:SF353">
    <property type="entry name" value="GH16244P-RELATED"/>
    <property type="match status" value="1"/>
</dbReference>
<dbReference type="EnsemblMetazoa" id="AALB016533-RA">
    <property type="protein sequence ID" value="AALB016533-PA"/>
    <property type="gene ID" value="AALB016533"/>
</dbReference>
<evidence type="ECO:0000259" key="4">
    <source>
        <dbReference type="Pfam" id="PF13193"/>
    </source>
</evidence>
<evidence type="ECO:0000313" key="6">
    <source>
        <dbReference type="Proteomes" id="UP000069272"/>
    </source>
</evidence>
<feature type="domain" description="AMP-dependent synthetase/ligase" evidence="3">
    <location>
        <begin position="35"/>
        <end position="138"/>
    </location>
</feature>
<evidence type="ECO:0000256" key="1">
    <source>
        <dbReference type="ARBA" id="ARBA00004275"/>
    </source>
</evidence>
<protein>
    <recommendedName>
        <fullName evidence="7">AMP-dependent synthetase/ligase domain-containing protein</fullName>
    </recommendedName>
</protein>
<reference evidence="5" key="2">
    <citation type="submission" date="2022-08" db="UniProtKB">
        <authorList>
            <consortium name="EnsemblMetazoa"/>
        </authorList>
    </citation>
    <scope>IDENTIFICATION</scope>
    <source>
        <strain evidence="5">STECLA/ALBI9_A</strain>
    </source>
</reference>
<organism evidence="5 6">
    <name type="scientific">Anopheles albimanus</name>
    <name type="common">New world malaria mosquito</name>
    <dbReference type="NCBI Taxonomy" id="7167"/>
    <lineage>
        <taxon>Eukaryota</taxon>
        <taxon>Metazoa</taxon>
        <taxon>Ecdysozoa</taxon>
        <taxon>Arthropoda</taxon>
        <taxon>Hexapoda</taxon>
        <taxon>Insecta</taxon>
        <taxon>Pterygota</taxon>
        <taxon>Neoptera</taxon>
        <taxon>Endopterygota</taxon>
        <taxon>Diptera</taxon>
        <taxon>Nematocera</taxon>
        <taxon>Culicoidea</taxon>
        <taxon>Culicidae</taxon>
        <taxon>Anophelinae</taxon>
        <taxon>Anopheles</taxon>
    </lineage>
</organism>
<dbReference type="AlphaFoldDB" id="A0A8W7K8Z2"/>
<feature type="domain" description="AMP-dependent synthetase/ligase" evidence="3">
    <location>
        <begin position="182"/>
        <end position="334"/>
    </location>
</feature>
<dbReference type="PANTHER" id="PTHR24096">
    <property type="entry name" value="LONG-CHAIN-FATTY-ACID--COA LIGASE"/>
    <property type="match status" value="1"/>
</dbReference>
<proteinExistence type="predicted"/>
<dbReference type="InterPro" id="IPR025110">
    <property type="entry name" value="AMP-bd_C"/>
</dbReference>
<dbReference type="Pfam" id="PF00501">
    <property type="entry name" value="AMP-binding"/>
    <property type="match status" value="2"/>
</dbReference>
<dbReference type="InterPro" id="IPR042099">
    <property type="entry name" value="ANL_N_sf"/>
</dbReference>
<feature type="domain" description="AMP-binding enzyme C-terminal" evidence="4">
    <location>
        <begin position="408"/>
        <end position="469"/>
    </location>
</feature>
<dbReference type="Gene3D" id="3.30.300.30">
    <property type="match status" value="1"/>
</dbReference>
<reference evidence="5 6" key="1">
    <citation type="journal article" date="2017" name="G3 (Bethesda)">
        <title>The Physical Genome Mapping of Anopheles albimanus Corrected Scaffold Misassemblies and Identified Interarm Rearrangements in Genus Anopheles.</title>
        <authorList>
            <person name="Artemov G.N."/>
            <person name="Peery A.N."/>
            <person name="Jiang X."/>
            <person name="Tu Z."/>
            <person name="Stegniy V.N."/>
            <person name="Sharakhova M.V."/>
            <person name="Sharakhov I.V."/>
        </authorList>
    </citation>
    <scope>NUCLEOTIDE SEQUENCE [LARGE SCALE GENOMIC DNA]</scope>
    <source>
        <strain evidence="5 6">ALBI9_A</strain>
    </source>
</reference>
<dbReference type="Gene3D" id="3.40.50.12780">
    <property type="entry name" value="N-terminal domain of ligase-like"/>
    <property type="match status" value="2"/>
</dbReference>
<evidence type="ECO:0000313" key="5">
    <source>
        <dbReference type="EnsemblMetazoa" id="AALB016533-PA"/>
    </source>
</evidence>
<keyword evidence="6" id="KW-1185">Reference proteome</keyword>
<dbReference type="SUPFAM" id="SSF56801">
    <property type="entry name" value="Acetyl-CoA synthetase-like"/>
    <property type="match status" value="1"/>
</dbReference>
<evidence type="ECO:0000259" key="3">
    <source>
        <dbReference type="Pfam" id="PF00501"/>
    </source>
</evidence>
<evidence type="ECO:0000256" key="2">
    <source>
        <dbReference type="ARBA" id="ARBA00023140"/>
    </source>
</evidence>
<dbReference type="InterPro" id="IPR000873">
    <property type="entry name" value="AMP-dep_synth/lig_dom"/>
</dbReference>
<accession>A0A8W7K8Z2</accession>
<keyword evidence="2" id="KW-0576">Peroxisome</keyword>
<comment type="subcellular location">
    <subcellularLocation>
        <location evidence="1">Peroxisome</location>
    </subcellularLocation>
</comment>
<dbReference type="GO" id="GO:0004467">
    <property type="term" value="F:long-chain fatty acid-CoA ligase activity"/>
    <property type="evidence" value="ECO:0007669"/>
    <property type="project" value="TreeGrafter"/>
</dbReference>
<dbReference type="InterPro" id="IPR045851">
    <property type="entry name" value="AMP-bd_C_sf"/>
</dbReference>
<dbReference type="GO" id="GO:0046949">
    <property type="term" value="P:fatty-acyl-CoA biosynthetic process"/>
    <property type="evidence" value="ECO:0007669"/>
    <property type="project" value="TreeGrafter"/>
</dbReference>
<dbReference type="GO" id="GO:0005777">
    <property type="term" value="C:peroxisome"/>
    <property type="evidence" value="ECO:0007669"/>
    <property type="project" value="UniProtKB-SubCell"/>
</dbReference>
<sequence>MANCRAVFDVMSKSWHGTPLPPLYNPHQSLGELLFRALQRAPTHIAQISADTGRMVTFRELFFWSVRIAQSLPAKCGVVPGDIIAVAVRNGEKVAPLVFGCFMANIVINALDPSFRVEDYDHLIGLVRPKMVVCDPDLIPVLRLVFAQLSFQPQLLVMGALVDGCIAIDDLLQPTGNEKNFTLLVGTMSGATRIITRDPWSTGLTLDLIERYRVTILFLPPPHLNQMLVNGMIGIADFSSVRQLLTGGGPLPDEVKRSMERYLTHPEAAVLPCFGLTEFCGVSMDTARRYKPDSVGEVSPCVEAKIVGEDDMPLDSDQEGELLLRSDFMFLGYYGNPSATSEVLDPDGWLRTGDIARYDADGMFYIVSRKKEIMKYGGYQVSPLELEQTIFRLFGEGVGSHTRALRLVCVAGVHERGNDLPVTLAVRLASASISEQEIVDGVADVVADYKRLRGGVFFVDHLPLTSSGKIARKRCHDLALQLYKERK</sequence>
<name>A0A8W7K8Z2_ANOAL</name>
<dbReference type="Pfam" id="PF13193">
    <property type="entry name" value="AMP-binding_C"/>
    <property type="match status" value="1"/>
</dbReference>
<evidence type="ECO:0008006" key="7">
    <source>
        <dbReference type="Google" id="ProtNLM"/>
    </source>
</evidence>
<dbReference type="Proteomes" id="UP000069272">
    <property type="component" value="Chromosome 3L"/>
</dbReference>